<organism evidence="14 15">
    <name type="scientific">Candidatus Gallimonas intestinavium</name>
    <dbReference type="NCBI Taxonomy" id="2838603"/>
    <lineage>
        <taxon>Bacteria</taxon>
        <taxon>Bacillati</taxon>
        <taxon>Bacillota</taxon>
        <taxon>Clostridia</taxon>
        <taxon>Candidatus Gallimonas</taxon>
    </lineage>
</organism>
<gene>
    <name evidence="14" type="ORF">H9964_03170</name>
</gene>
<dbReference type="GO" id="GO:0003723">
    <property type="term" value="F:RNA binding"/>
    <property type="evidence" value="ECO:0007669"/>
    <property type="project" value="UniProtKB-KW"/>
</dbReference>
<evidence type="ECO:0000256" key="12">
    <source>
        <dbReference type="SAM" id="Coils"/>
    </source>
</evidence>
<evidence type="ECO:0000256" key="4">
    <source>
        <dbReference type="ARBA" id="ARBA00022695"/>
    </source>
</evidence>
<dbReference type="InterPro" id="IPR006674">
    <property type="entry name" value="HD_domain"/>
</dbReference>
<evidence type="ECO:0000256" key="6">
    <source>
        <dbReference type="ARBA" id="ARBA00022741"/>
    </source>
</evidence>
<comment type="cofactor">
    <cofactor evidence="1">
        <name>Mg(2+)</name>
        <dbReference type="ChEBI" id="CHEBI:18420"/>
    </cofactor>
</comment>
<evidence type="ECO:0000313" key="14">
    <source>
        <dbReference type="EMBL" id="HIZ72566.1"/>
    </source>
</evidence>
<sequence>MREKLTKDLLLLAERCSEPLYLVGGSVRDYLAGTLSPAPDWDLASPMTEEEFLAAAQKSGFDVRAVYSATGTVKLKDGTGAEYEFTRFRSDTYVRGMHAPAGTEFTRDIQKDAVRRDFCSNAVYYDIRADAFVDPLGGIPDIKKRILRTVAPAKKVFGEDGLRLMRLARIAAETGFSPDEECLEGAKANHTLIRDIVPERIFQELCRILLSDQKPGGKDGPYRGLSLLRETGVLHEIAPELALGDGLDQRKDFHRYDVLEHSLRCVRYSPPDIRFAALLHDVGKPYCYYRDGNFHAHPEEGARIAGEMLARWKAPKKLTEETKELILLHMRDFDLRMREGKIRRELAAHHALLEKLFALKQADFSACRDDLSPAPTVVKWQGILTKMKREGAPLTLAELAVNGRDALDAGIPPHEVGNVLHLLLSDCAMGMAKNEKAALRKRLEKLAKKYQEKENVCPN</sequence>
<evidence type="ECO:0000256" key="11">
    <source>
        <dbReference type="RuleBase" id="RU003953"/>
    </source>
</evidence>
<dbReference type="Gene3D" id="1.10.3090.10">
    <property type="entry name" value="cca-adding enzyme, domain 2"/>
    <property type="match status" value="1"/>
</dbReference>
<evidence type="ECO:0000256" key="7">
    <source>
        <dbReference type="ARBA" id="ARBA00022800"/>
    </source>
</evidence>
<dbReference type="InterPro" id="IPR050124">
    <property type="entry name" value="tRNA_CCA-adding_enzyme"/>
</dbReference>
<dbReference type="InterPro" id="IPR003607">
    <property type="entry name" value="HD/PDEase_dom"/>
</dbReference>
<dbReference type="Pfam" id="PF12627">
    <property type="entry name" value="PolyA_pol_RNAbd"/>
    <property type="match status" value="1"/>
</dbReference>
<keyword evidence="3" id="KW-0819">tRNA processing</keyword>
<name>A0A9D2G5A9_9FIRM</name>
<reference evidence="14" key="2">
    <citation type="submission" date="2021-04" db="EMBL/GenBank/DDBJ databases">
        <authorList>
            <person name="Gilroy R."/>
        </authorList>
    </citation>
    <scope>NUCLEOTIDE SEQUENCE</scope>
    <source>
        <strain evidence="14">ChiW7-2402</strain>
    </source>
</reference>
<keyword evidence="9" id="KW-0460">Magnesium</keyword>
<evidence type="ECO:0000256" key="10">
    <source>
        <dbReference type="ARBA" id="ARBA00022884"/>
    </source>
</evidence>
<keyword evidence="4" id="KW-0548">Nucleotidyltransferase</keyword>
<dbReference type="GO" id="GO:0016779">
    <property type="term" value="F:nucleotidyltransferase activity"/>
    <property type="evidence" value="ECO:0007669"/>
    <property type="project" value="UniProtKB-KW"/>
</dbReference>
<keyword evidence="5" id="KW-0479">Metal-binding</keyword>
<keyword evidence="8" id="KW-0067">ATP-binding</keyword>
<dbReference type="GO" id="GO:0042245">
    <property type="term" value="P:RNA repair"/>
    <property type="evidence" value="ECO:0007669"/>
    <property type="project" value="UniProtKB-KW"/>
</dbReference>
<keyword evidence="2 11" id="KW-0808">Transferase</keyword>
<evidence type="ECO:0000256" key="9">
    <source>
        <dbReference type="ARBA" id="ARBA00022842"/>
    </source>
</evidence>
<protein>
    <submittedName>
        <fullName evidence="14">HD domain-containing protein</fullName>
    </submittedName>
</protein>
<evidence type="ECO:0000313" key="15">
    <source>
        <dbReference type="Proteomes" id="UP000824102"/>
    </source>
</evidence>
<dbReference type="Pfam" id="PF01966">
    <property type="entry name" value="HD"/>
    <property type="match status" value="1"/>
</dbReference>
<dbReference type="SUPFAM" id="SSF81891">
    <property type="entry name" value="Poly A polymerase C-terminal region-like"/>
    <property type="match status" value="1"/>
</dbReference>
<dbReference type="InterPro" id="IPR032828">
    <property type="entry name" value="PolyA_RNA-bd"/>
</dbReference>
<keyword evidence="10 11" id="KW-0694">RNA-binding</keyword>
<dbReference type="AlphaFoldDB" id="A0A9D2G5A9"/>
<keyword evidence="6" id="KW-0547">Nucleotide-binding</keyword>
<dbReference type="PANTHER" id="PTHR47545">
    <property type="entry name" value="MULTIFUNCTIONAL CCA PROTEIN"/>
    <property type="match status" value="1"/>
</dbReference>
<dbReference type="Proteomes" id="UP000824102">
    <property type="component" value="Unassembled WGS sequence"/>
</dbReference>
<proteinExistence type="inferred from homology"/>
<dbReference type="InterPro" id="IPR043519">
    <property type="entry name" value="NT_sf"/>
</dbReference>
<feature type="domain" description="HD/PDEase" evidence="13">
    <location>
        <begin position="254"/>
        <end position="419"/>
    </location>
</feature>
<dbReference type="EMBL" id="DXBB01000050">
    <property type="protein sequence ID" value="HIZ72566.1"/>
    <property type="molecule type" value="Genomic_DNA"/>
</dbReference>
<evidence type="ECO:0000256" key="2">
    <source>
        <dbReference type="ARBA" id="ARBA00022679"/>
    </source>
</evidence>
<accession>A0A9D2G5A9</accession>
<comment type="similarity">
    <text evidence="11">Belongs to the tRNA nucleotidyltransferase/poly(A) polymerase family.</text>
</comment>
<evidence type="ECO:0000259" key="13">
    <source>
        <dbReference type="SMART" id="SM00471"/>
    </source>
</evidence>
<evidence type="ECO:0000256" key="3">
    <source>
        <dbReference type="ARBA" id="ARBA00022694"/>
    </source>
</evidence>
<evidence type="ECO:0000256" key="8">
    <source>
        <dbReference type="ARBA" id="ARBA00022840"/>
    </source>
</evidence>
<dbReference type="InterPro" id="IPR002646">
    <property type="entry name" value="PolA_pol_head_dom"/>
</dbReference>
<dbReference type="GO" id="GO:0008033">
    <property type="term" value="P:tRNA processing"/>
    <property type="evidence" value="ECO:0007669"/>
    <property type="project" value="UniProtKB-KW"/>
</dbReference>
<keyword evidence="12" id="KW-0175">Coiled coil</keyword>
<reference evidence="14" key="1">
    <citation type="journal article" date="2021" name="PeerJ">
        <title>Extensive microbial diversity within the chicken gut microbiome revealed by metagenomics and culture.</title>
        <authorList>
            <person name="Gilroy R."/>
            <person name="Ravi A."/>
            <person name="Getino M."/>
            <person name="Pursley I."/>
            <person name="Horton D.L."/>
            <person name="Alikhan N.F."/>
            <person name="Baker D."/>
            <person name="Gharbi K."/>
            <person name="Hall N."/>
            <person name="Watson M."/>
            <person name="Adriaenssens E.M."/>
            <person name="Foster-Nyarko E."/>
            <person name="Jarju S."/>
            <person name="Secka A."/>
            <person name="Antonio M."/>
            <person name="Oren A."/>
            <person name="Chaudhuri R.R."/>
            <person name="La Ragione R."/>
            <person name="Hildebrand F."/>
            <person name="Pallen M.J."/>
        </authorList>
    </citation>
    <scope>NUCLEOTIDE SEQUENCE</scope>
    <source>
        <strain evidence="14">ChiW7-2402</strain>
    </source>
</reference>
<dbReference type="CDD" id="cd00077">
    <property type="entry name" value="HDc"/>
    <property type="match status" value="1"/>
</dbReference>
<dbReference type="SUPFAM" id="SSF81301">
    <property type="entry name" value="Nucleotidyltransferase"/>
    <property type="match status" value="1"/>
</dbReference>
<keyword evidence="7" id="KW-0692">RNA repair</keyword>
<feature type="coiled-coil region" evidence="12">
    <location>
        <begin position="429"/>
        <end position="456"/>
    </location>
</feature>
<evidence type="ECO:0000256" key="5">
    <source>
        <dbReference type="ARBA" id="ARBA00022723"/>
    </source>
</evidence>
<dbReference type="Gene3D" id="3.30.460.10">
    <property type="entry name" value="Beta Polymerase, domain 2"/>
    <property type="match status" value="1"/>
</dbReference>
<comment type="caution">
    <text evidence="14">The sequence shown here is derived from an EMBL/GenBank/DDBJ whole genome shotgun (WGS) entry which is preliminary data.</text>
</comment>
<dbReference type="GO" id="GO:0005524">
    <property type="term" value="F:ATP binding"/>
    <property type="evidence" value="ECO:0007669"/>
    <property type="project" value="UniProtKB-KW"/>
</dbReference>
<dbReference type="SMART" id="SM00471">
    <property type="entry name" value="HDc"/>
    <property type="match status" value="1"/>
</dbReference>
<dbReference type="GO" id="GO:0046872">
    <property type="term" value="F:metal ion binding"/>
    <property type="evidence" value="ECO:0007669"/>
    <property type="project" value="UniProtKB-KW"/>
</dbReference>
<dbReference type="PANTHER" id="PTHR47545:SF1">
    <property type="entry name" value="MULTIFUNCTIONAL CCA PROTEIN"/>
    <property type="match status" value="1"/>
</dbReference>
<evidence type="ECO:0000256" key="1">
    <source>
        <dbReference type="ARBA" id="ARBA00001946"/>
    </source>
</evidence>
<dbReference type="Pfam" id="PF01743">
    <property type="entry name" value="PolyA_pol"/>
    <property type="match status" value="1"/>
</dbReference>